<dbReference type="InterPro" id="IPR036872">
    <property type="entry name" value="CH_dom_sf"/>
</dbReference>
<dbReference type="InterPro" id="IPR013783">
    <property type="entry name" value="Ig-like_fold"/>
</dbReference>
<dbReference type="GeneID" id="100645352"/>
<evidence type="ECO:0000259" key="2">
    <source>
        <dbReference type="PROSITE" id="PS50021"/>
    </source>
</evidence>
<keyword evidence="3" id="KW-1185">Reference proteome</keyword>
<dbReference type="OrthoDB" id="6147874at2759"/>
<dbReference type="KEGG" id="bter:100645352"/>
<dbReference type="Gene3D" id="2.60.40.10">
    <property type="entry name" value="Immunoglobulins"/>
    <property type="match status" value="2"/>
</dbReference>
<gene>
    <name evidence="4" type="primary">LOC100645352</name>
</gene>
<proteinExistence type="predicted"/>
<dbReference type="Proteomes" id="UP000835206">
    <property type="component" value="Chromosome 16"/>
</dbReference>
<accession>A0A9C6SH80</accession>
<dbReference type="RefSeq" id="XP_048268959.1">
    <property type="nucleotide sequence ID" value="XM_048413002.1"/>
</dbReference>
<evidence type="ECO:0000313" key="3">
    <source>
        <dbReference type="Proteomes" id="UP000835206"/>
    </source>
</evidence>
<feature type="region of interest" description="Disordered" evidence="1">
    <location>
        <begin position="1400"/>
        <end position="1424"/>
    </location>
</feature>
<organism evidence="3 4">
    <name type="scientific">Bombus terrestris</name>
    <name type="common">Buff-tailed bumblebee</name>
    <name type="synonym">Apis terrestris</name>
    <dbReference type="NCBI Taxonomy" id="30195"/>
    <lineage>
        <taxon>Eukaryota</taxon>
        <taxon>Metazoa</taxon>
        <taxon>Ecdysozoa</taxon>
        <taxon>Arthropoda</taxon>
        <taxon>Hexapoda</taxon>
        <taxon>Insecta</taxon>
        <taxon>Pterygota</taxon>
        <taxon>Neoptera</taxon>
        <taxon>Endopterygota</taxon>
        <taxon>Hymenoptera</taxon>
        <taxon>Apocrita</taxon>
        <taxon>Aculeata</taxon>
        <taxon>Apoidea</taxon>
        <taxon>Anthophila</taxon>
        <taxon>Apidae</taxon>
        <taxon>Bombus</taxon>
        <taxon>Bombus</taxon>
    </lineage>
</organism>
<sequence>MEFKEASEGITCHQRIIIKNTGQKSAFIKVHQTKSISFQVESLDKGILLNPGLSIYTVVTYSFKRPSLLRAVIPIEINGKILDYRVICKLLVEGISIEPKSIDFGIVDIGHSSGIKIITLRNEGGKSTRFSIDLGTNDLEITVHPMRGIVKPNKPVQLTVELIGMNEGSFFSEIWIKSVPNIRVPFNVKVIVPKLVIYHPNTTGDFTLIDFSQTVVNTRKYDSFVVRNISSQVASYVVLGEIDNELICVRDINRKKYPVYRVFEIRPLQGRIGPFEGIIFEVGFTPIDGLMHWRETVEEKSNTQEKDLMAFIRIVRVHVTETKHILRANDSIRDALTETLQTINHQKHVPIMNDYSSSTLTETSIESGLNDTVRLCLHGEMEAARLCFEPDILYFGDLYVGEDSQRVLRISNPLKFATLLCSYVRNASARCYPETIMLKPGGSIEVLLKVRGKENVDSSFEVYFDTAADSCESTKTRRQTKIKVGRYAVQCRVNVKLLTTVKRSCSSQGRSISDNYCEGTWKPLTDNRKTPSIQPLSIKPRMIKPKKEIVEIKCEDDEEIIQKVAHIPKWKHKDVSGTVKCLASSGKMLSTLTASTEVLIPLSPLQIYNVRMYPTLFAFGMVVPRSRNYQQLIVENLNDFPIMIRLRSLSSKCIHFPKGNLIILPPGLHATRLVEFRAHHIGKFNGYIDYVINNNHSFELGVTANIVEKQLSLDSREVMLGEDLVKEEIYRPMDCTVQIRNKLDAKTSFRWEVPATCCFFVEPISGAVRGNASLFCYIYYKPDFTKFSSTELIIKCENSSYSTVRVSMPVQTPKVNFIKDLINVGDIPLNLPTKTVAVLRNFEYIEIEFEVDTSSLVHGCTVSPLHGVLAPRGVAIFEIYLTFSLCFHFTLVIRVTIQKHVNVQFKITGNVTFPQLKLHPNSINLRRISASAYQHCLITASNIGTTMLKLRFLLNEYPEFRISLSSQRQDPGIGNKDTMLAPNTSQDFHLHFEPIDLASYAFYLPIIINDILGPALMTSHRSSKPSEYLKQFKNHYIGVPNLILQKLPATIVTMPIDCTVAGHLIFFNKLVFHFNILTNNVSDEFCIENRESVEEKIVQIDISNFSIASCPFSIQWSAGEKPTVNSDCIRCTLQKGERSGFLLSFQPKSQGSYSVEAPIFIRNELNGQMFNKLCLVGEYPASTIKAEFSEIFFAPVPLNTSLEKKFRLCMRHFEKDVVILSNIMPPEYSSGKYTENVFLINFIDTNIVPASEYSELEVKMVFKSEVSVSFRVVVEFFDSDGIAVCPVIVHATSENSLLTTHMYIRNPIIDFQWSLSIDKKVSRASKTSDSFTDDEEYEVNSYRPRQMSEPRIGILTYFGRKSRVSIEKLMEGKLKLALYESQVPYEKETLNNVDKLGEDTKKGLAEIPNEKSKESSPRSESKVEDFQEAMQYPFFPFDGEGDEYEIYMNQTLKAAEEWMHSGPFKFNFYADILCIKMALSKYYSKKPTDFKTATRKGPELGFVSVLESLIGPTIYDYIGRFKELPGKDIDRVNYIYNLYDNILKFLTKYGAYLCHVQPQFLLNYEEYIVLLESSRSKAYTRRSGIELSMQEKLSPLKFECRSKQCWLDVILQTYKCFVLPLFPENKGKDESSPLFTPQSSRRSTIQQASAAPSISSFRKQYETHNTIIENISTEISFKSPDNNYSFDESFLLEWLHRHYEEARKQEWMTDRRVVLNPDENNDVAEARNIENFDRDLSDSLVLITVTAAYCPFLIDQDLSGIYIRPRSYEEALHNAICVTNAWKKIRLGFVISPLEIIYPNCVKMLMLVRYLFNILPTYTPRAKIKFSCPLTETVTRQLNFTNPTAHSIGFLLLFFDNDNEFFTIISSQPIINLNSHGTAIIKIQFHAKKIKETKAYLLFCGSTIGPHFSKNQMFILEGQADCLGIANEYTICSKLYQAVERTLTINVPYENSTEYEIWASEERPTKPNTLKQTRWSELRLRKIPRRLFLNQNSIVVKEGTKIAYLSVTVACLSPSHRSFWIIFQSKMGDFIIQINSQWQTSLTDNIVVEWDEQIEKCICTEQDYYNEMCRLNLTVPIPSKNKQLWSCVAYMFQKTLDPKERLFWSRYLDTQIGLRLIRWLMGNSADSAAMEFSHIFDATVTYNVIISDTSDILRFPKTFTINDVRPSAENVPMKIHPSPFVDQLCQITMTLVSVNGNERRVYKVSFLRV</sequence>
<name>A0A9C6SH80_BOMTE</name>
<keyword evidence="4" id="KW-0966">Cell projection</keyword>
<dbReference type="InterPro" id="IPR056343">
    <property type="entry name" value="CFAP47_dom"/>
</dbReference>
<evidence type="ECO:0000313" key="4">
    <source>
        <dbReference type="RefSeq" id="XP_048268959.1"/>
    </source>
</evidence>
<dbReference type="PROSITE" id="PS50021">
    <property type="entry name" value="CH"/>
    <property type="match status" value="1"/>
</dbReference>
<dbReference type="Pfam" id="PF24529">
    <property type="entry name" value="CFAP47"/>
    <property type="match status" value="1"/>
</dbReference>
<dbReference type="GO" id="GO:0005929">
    <property type="term" value="C:cilium"/>
    <property type="evidence" value="ECO:0007669"/>
    <property type="project" value="TreeGrafter"/>
</dbReference>
<protein>
    <submittedName>
        <fullName evidence="4">Cilia and flagella-associated protein 47</fullName>
    </submittedName>
</protein>
<dbReference type="PANTHER" id="PTHR45912:SF3">
    <property type="entry name" value="CILIA- AND FLAGELLA-ASSOCIATED PROTEIN 47"/>
    <property type="match status" value="1"/>
</dbReference>
<reference evidence="4" key="1">
    <citation type="submission" date="2025-08" db="UniProtKB">
        <authorList>
            <consortium name="RefSeq"/>
        </authorList>
    </citation>
    <scope>IDENTIFICATION</scope>
</reference>
<keyword evidence="4" id="KW-0969">Cilium</keyword>
<dbReference type="PANTHER" id="PTHR45912">
    <property type="entry name" value="CILIA- AND FLAGELLA-ASSOCIATED PROTEIN 47"/>
    <property type="match status" value="1"/>
</dbReference>
<evidence type="ECO:0000256" key="1">
    <source>
        <dbReference type="SAM" id="MobiDB-lite"/>
    </source>
</evidence>
<dbReference type="SUPFAM" id="SSF47576">
    <property type="entry name" value="Calponin-homology domain, CH-domain"/>
    <property type="match status" value="1"/>
</dbReference>
<dbReference type="InterPro" id="IPR001715">
    <property type="entry name" value="CH_dom"/>
</dbReference>
<keyword evidence="4" id="KW-0282">Flagellum</keyword>
<feature type="domain" description="Calponin-homology (CH)" evidence="2">
    <location>
        <begin position="1685"/>
        <end position="1816"/>
    </location>
</feature>
<dbReference type="GO" id="GO:0060271">
    <property type="term" value="P:cilium assembly"/>
    <property type="evidence" value="ECO:0007669"/>
    <property type="project" value="TreeGrafter"/>
</dbReference>
<dbReference type="Gene3D" id="1.10.418.10">
    <property type="entry name" value="Calponin-like domain"/>
    <property type="match status" value="1"/>
</dbReference>